<protein>
    <recommendedName>
        <fullName evidence="4">Lipoprotein</fullName>
    </recommendedName>
</protein>
<dbReference type="RefSeq" id="WP_381369190.1">
    <property type="nucleotide sequence ID" value="NZ_JBHSOA010000074.1"/>
</dbReference>
<dbReference type="PROSITE" id="PS51257">
    <property type="entry name" value="PROKAR_LIPOPROTEIN"/>
    <property type="match status" value="1"/>
</dbReference>
<dbReference type="Proteomes" id="UP001596180">
    <property type="component" value="Unassembled WGS sequence"/>
</dbReference>
<organism evidence="2 3">
    <name type="scientific">Streptomyces chlorus</name>
    <dbReference type="NCBI Taxonomy" id="887452"/>
    <lineage>
        <taxon>Bacteria</taxon>
        <taxon>Bacillati</taxon>
        <taxon>Actinomycetota</taxon>
        <taxon>Actinomycetes</taxon>
        <taxon>Kitasatosporales</taxon>
        <taxon>Streptomycetaceae</taxon>
        <taxon>Streptomyces</taxon>
    </lineage>
</organism>
<feature type="chain" id="PRO_5046517920" description="Lipoprotein" evidence="1">
    <location>
        <begin position="22"/>
        <end position="185"/>
    </location>
</feature>
<evidence type="ECO:0000256" key="1">
    <source>
        <dbReference type="SAM" id="SignalP"/>
    </source>
</evidence>
<name>A0ABW1E8D4_9ACTN</name>
<sequence>MRATVVVIGLLLVTATGCSPATGEGGRGIPADDPLPGQAWALGDGEVTATEYRTAMDRFISCVQDAGYPVSDPVRSPVDGVTLLYDIEPGGEPEVYNEAVQRCNLSHLSMVEPTFVEAQRQVMDKKLRPAVADCLRHQGVALTGRERNVAEFAAAATDEPMAVECVTKAWTKVYPELPDQVPIRL</sequence>
<keyword evidence="1" id="KW-0732">Signal</keyword>
<evidence type="ECO:0000313" key="2">
    <source>
        <dbReference type="EMBL" id="MFC5855719.1"/>
    </source>
</evidence>
<comment type="caution">
    <text evidence="2">The sequence shown here is derived from an EMBL/GenBank/DDBJ whole genome shotgun (WGS) entry which is preliminary data.</text>
</comment>
<gene>
    <name evidence="2" type="ORF">ACFPZI_29265</name>
</gene>
<reference evidence="3" key="1">
    <citation type="journal article" date="2019" name="Int. J. Syst. Evol. Microbiol.">
        <title>The Global Catalogue of Microorganisms (GCM) 10K type strain sequencing project: providing services to taxonomists for standard genome sequencing and annotation.</title>
        <authorList>
            <consortium name="The Broad Institute Genomics Platform"/>
            <consortium name="The Broad Institute Genome Sequencing Center for Infectious Disease"/>
            <person name="Wu L."/>
            <person name="Ma J."/>
        </authorList>
    </citation>
    <scope>NUCLEOTIDE SEQUENCE [LARGE SCALE GENOMIC DNA]</scope>
    <source>
        <strain evidence="3">JCM 10411</strain>
    </source>
</reference>
<keyword evidence="3" id="KW-1185">Reference proteome</keyword>
<proteinExistence type="predicted"/>
<dbReference type="EMBL" id="JBHSOA010000074">
    <property type="protein sequence ID" value="MFC5855719.1"/>
    <property type="molecule type" value="Genomic_DNA"/>
</dbReference>
<accession>A0ABW1E8D4</accession>
<evidence type="ECO:0000313" key="3">
    <source>
        <dbReference type="Proteomes" id="UP001596180"/>
    </source>
</evidence>
<feature type="signal peptide" evidence="1">
    <location>
        <begin position="1"/>
        <end position="21"/>
    </location>
</feature>
<evidence type="ECO:0008006" key="4">
    <source>
        <dbReference type="Google" id="ProtNLM"/>
    </source>
</evidence>